<sequence>MGEPDRLASRDTIAAKLSALSDDAIRRLLDAGTRPRVGIGGATRSVRVAGMPVFVKAIRLSDRELDAGPGNTSNLFGLPPWYHYGVGEGSAGFNAWREVATHEMVSDWIIEDGYGRFPLLYHWRILPGVDRREADEADIVRAVDFWAGSTEVEARLRALSTATAAVVLFMEYVPWVLRDWIDSKWDCGAMDVAVSAQDVVAQLLGVTQRMRARGLVHFDVHLDNILTTGQNLIVSDFGLAAAAHFQLDDAERRFLATHVDHDVAYCAAELTNAILGKTMAFPHARARNAWLRDLPRADTLGEGSGPLSDIVRRLAPTAALINDHYWHLHGGHLETPFPSRALAAALDAMA</sequence>
<gene>
    <name evidence="2" type="ORF">SAMN02799620_00629</name>
</gene>
<dbReference type="GO" id="GO:0004672">
    <property type="term" value="F:protein kinase activity"/>
    <property type="evidence" value="ECO:0007669"/>
    <property type="project" value="InterPro"/>
</dbReference>
<feature type="domain" description="Protein kinase" evidence="1">
    <location>
        <begin position="82"/>
        <end position="350"/>
    </location>
</feature>
<dbReference type="PROSITE" id="PS50011">
    <property type="entry name" value="PROTEIN_KINASE_DOM"/>
    <property type="match status" value="1"/>
</dbReference>
<dbReference type="GO" id="GO:0005524">
    <property type="term" value="F:ATP binding"/>
    <property type="evidence" value="ECO:0007669"/>
    <property type="project" value="InterPro"/>
</dbReference>
<dbReference type="InterPro" id="IPR011009">
    <property type="entry name" value="Kinase-like_dom_sf"/>
</dbReference>
<evidence type="ECO:0000259" key="1">
    <source>
        <dbReference type="PROSITE" id="PS50011"/>
    </source>
</evidence>
<proteinExistence type="predicted"/>
<protein>
    <recommendedName>
        <fullName evidence="1">Protein kinase domain-containing protein</fullName>
    </recommendedName>
</protein>
<dbReference type="STRING" id="1502745.SAMN02799620_00629"/>
<evidence type="ECO:0000313" key="2">
    <source>
        <dbReference type="EMBL" id="SCX03704.1"/>
    </source>
</evidence>
<evidence type="ECO:0000313" key="3">
    <source>
        <dbReference type="Proteomes" id="UP000199707"/>
    </source>
</evidence>
<name>A0A1G4VAI6_9MYCO</name>
<reference evidence="3" key="1">
    <citation type="submission" date="2016-10" db="EMBL/GenBank/DDBJ databases">
        <authorList>
            <person name="Varghese N."/>
            <person name="Submissions S."/>
        </authorList>
    </citation>
    <scope>NUCLEOTIDE SEQUENCE [LARGE SCALE GENOMIC DNA]</scope>
    <source>
        <strain evidence="3">UNC267MFSha1.1M11</strain>
    </source>
</reference>
<dbReference type="Gene3D" id="1.10.510.10">
    <property type="entry name" value="Transferase(Phosphotransferase) domain 1"/>
    <property type="match status" value="1"/>
</dbReference>
<dbReference type="SUPFAM" id="SSF56112">
    <property type="entry name" value="Protein kinase-like (PK-like)"/>
    <property type="match status" value="1"/>
</dbReference>
<dbReference type="InterPro" id="IPR000719">
    <property type="entry name" value="Prot_kinase_dom"/>
</dbReference>
<organism evidence="2 3">
    <name type="scientific">Mycolicibacterium fluoranthenivorans</name>
    <dbReference type="NCBI Taxonomy" id="258505"/>
    <lineage>
        <taxon>Bacteria</taxon>
        <taxon>Bacillati</taxon>
        <taxon>Actinomycetota</taxon>
        <taxon>Actinomycetes</taxon>
        <taxon>Mycobacteriales</taxon>
        <taxon>Mycobacteriaceae</taxon>
        <taxon>Mycolicibacterium</taxon>
    </lineage>
</organism>
<dbReference type="Proteomes" id="UP000199707">
    <property type="component" value="Unassembled WGS sequence"/>
</dbReference>
<accession>A0A1G4VAI6</accession>
<dbReference type="EMBL" id="FMUB01000001">
    <property type="protein sequence ID" value="SCX03704.1"/>
    <property type="molecule type" value="Genomic_DNA"/>
</dbReference>
<dbReference type="AlphaFoldDB" id="A0A1G4VAI6"/>